<dbReference type="EMBL" id="CBSY010000281">
    <property type="protein sequence ID" value="CDH22047.1"/>
    <property type="molecule type" value="Genomic_DNA"/>
</dbReference>
<sequence length="113" mass="12538">MINHMTDLLEMHVKANLSLVANSNDMISVTNIRVVTGQDGVKYILADAQNDTDKKLDYVFVHFKLYLGDALSGISIAYVTNFSPKGRWKIDSAISPSIKFDSVKLGAINIYTQ</sequence>
<dbReference type="AlphaFoldDB" id="A0A077PNI3"/>
<name>A0A077PNI3_XENBV</name>
<dbReference type="NCBIfam" id="NF038353">
    <property type="entry name" value="FxLYD_dom"/>
    <property type="match status" value="1"/>
</dbReference>
<comment type="caution">
    <text evidence="1">The sequence shown here is derived from an EMBL/GenBank/DDBJ whole genome shotgun (WGS) entry which is preliminary data.</text>
</comment>
<dbReference type="InterPro" id="IPR047676">
    <property type="entry name" value="FxLYD_dom"/>
</dbReference>
<dbReference type="HOGENOM" id="CLU_169499_0_0_6"/>
<evidence type="ECO:0000313" key="2">
    <source>
        <dbReference type="Proteomes" id="UP000028500"/>
    </source>
</evidence>
<proteinExistence type="predicted"/>
<evidence type="ECO:0000313" key="1">
    <source>
        <dbReference type="EMBL" id="CDH22047.1"/>
    </source>
</evidence>
<organism evidence="1 2">
    <name type="scientific">Xenorhabdus bovienii str. kraussei Quebec</name>
    <dbReference type="NCBI Taxonomy" id="1398203"/>
    <lineage>
        <taxon>Bacteria</taxon>
        <taxon>Pseudomonadati</taxon>
        <taxon>Pseudomonadota</taxon>
        <taxon>Gammaproteobacteria</taxon>
        <taxon>Enterobacterales</taxon>
        <taxon>Morganellaceae</taxon>
        <taxon>Xenorhabdus</taxon>
    </lineage>
</organism>
<gene>
    <name evidence="1" type="ORF">XBKQ1_880003</name>
</gene>
<keyword evidence="2" id="KW-1185">Reference proteome</keyword>
<dbReference type="Proteomes" id="UP000028500">
    <property type="component" value="Unassembled WGS sequence"/>
</dbReference>
<accession>A0A077PNI3</accession>
<protein>
    <submittedName>
        <fullName evidence="1">Uncharacterized protein</fullName>
    </submittedName>
</protein>
<reference evidence="1" key="1">
    <citation type="submission" date="2013-07" db="EMBL/GenBank/DDBJ databases">
        <title>Sub-species coevolution in mutualistic symbiosis.</title>
        <authorList>
            <person name="Murfin K."/>
            <person name="Klassen J."/>
            <person name="Lee M."/>
            <person name="Forst S."/>
            <person name="Stock P."/>
            <person name="Goodrich-Blair H."/>
        </authorList>
    </citation>
    <scope>NUCLEOTIDE SEQUENCE [LARGE SCALE GENOMIC DNA]</scope>
    <source>
        <strain evidence="1">Kraussei Quebec</strain>
    </source>
</reference>